<dbReference type="Gene3D" id="3.30.465.10">
    <property type="match status" value="1"/>
</dbReference>
<keyword evidence="3" id="KW-0285">Flavoprotein</keyword>
<dbReference type="InterPro" id="IPR036318">
    <property type="entry name" value="FAD-bd_PCMH-like_sf"/>
</dbReference>
<dbReference type="Gene3D" id="3.30.70.2740">
    <property type="match status" value="1"/>
</dbReference>
<dbReference type="GO" id="GO:0051536">
    <property type="term" value="F:iron-sulfur cluster binding"/>
    <property type="evidence" value="ECO:0007669"/>
    <property type="project" value="UniProtKB-KW"/>
</dbReference>
<dbReference type="InterPro" id="IPR006094">
    <property type="entry name" value="Oxid_FAD_bind_N"/>
</dbReference>
<keyword evidence="6" id="KW-0809">Transit peptide</keyword>
<evidence type="ECO:0000313" key="13">
    <source>
        <dbReference type="EMBL" id="MBK0417481.1"/>
    </source>
</evidence>
<evidence type="ECO:0000313" key="14">
    <source>
        <dbReference type="Proteomes" id="UP000608530"/>
    </source>
</evidence>
<evidence type="ECO:0000256" key="2">
    <source>
        <dbReference type="ARBA" id="ARBA00008000"/>
    </source>
</evidence>
<evidence type="ECO:0000256" key="7">
    <source>
        <dbReference type="ARBA" id="ARBA00023002"/>
    </source>
</evidence>
<dbReference type="Pfam" id="PF01565">
    <property type="entry name" value="FAD_binding_4"/>
    <property type="match status" value="1"/>
</dbReference>
<evidence type="ECO:0000256" key="6">
    <source>
        <dbReference type="ARBA" id="ARBA00022946"/>
    </source>
</evidence>
<dbReference type="PROSITE" id="PS00198">
    <property type="entry name" value="4FE4S_FER_1"/>
    <property type="match status" value="1"/>
</dbReference>
<dbReference type="InterPro" id="IPR004113">
    <property type="entry name" value="FAD-bd_oxidored_4_C"/>
</dbReference>
<dbReference type="Gene3D" id="3.30.43.10">
    <property type="entry name" value="Uridine Diphospho-n-acetylenolpyruvylglucosamine Reductase, domain 2"/>
    <property type="match status" value="1"/>
</dbReference>
<dbReference type="InterPro" id="IPR016167">
    <property type="entry name" value="FAD-bd_PCMH_sub1"/>
</dbReference>
<comment type="similarity">
    <text evidence="2">Belongs to the FAD-binding oxidoreductase/transferase type 4 family.</text>
</comment>
<dbReference type="InterPro" id="IPR017900">
    <property type="entry name" value="4Fe4S_Fe_S_CS"/>
</dbReference>
<keyword evidence="9" id="KW-0411">Iron-sulfur</keyword>
<dbReference type="InterPro" id="IPR016166">
    <property type="entry name" value="FAD-bd_PCMH"/>
</dbReference>
<dbReference type="Proteomes" id="UP000608530">
    <property type="component" value="Unassembled WGS sequence"/>
</dbReference>
<dbReference type="GO" id="GO:0071949">
    <property type="term" value="F:FAD binding"/>
    <property type="evidence" value="ECO:0007669"/>
    <property type="project" value="InterPro"/>
</dbReference>
<dbReference type="GO" id="GO:0004458">
    <property type="term" value="F:D-lactate dehydrogenase (cytochrome) activity"/>
    <property type="evidence" value="ECO:0007669"/>
    <property type="project" value="UniProtKB-EC"/>
</dbReference>
<dbReference type="PROSITE" id="PS51387">
    <property type="entry name" value="FAD_PCMH"/>
    <property type="match status" value="1"/>
</dbReference>
<dbReference type="InterPro" id="IPR009051">
    <property type="entry name" value="Helical_ferredxn"/>
</dbReference>
<dbReference type="PROSITE" id="PS51379">
    <property type="entry name" value="4FE4S_FER_2"/>
    <property type="match status" value="1"/>
</dbReference>
<evidence type="ECO:0000256" key="4">
    <source>
        <dbReference type="ARBA" id="ARBA00022723"/>
    </source>
</evidence>
<evidence type="ECO:0000256" key="1">
    <source>
        <dbReference type="ARBA" id="ARBA00001974"/>
    </source>
</evidence>
<dbReference type="Pfam" id="PF13183">
    <property type="entry name" value="Fer4_8"/>
    <property type="match status" value="1"/>
</dbReference>
<dbReference type="PANTHER" id="PTHR11748">
    <property type="entry name" value="D-LACTATE DEHYDROGENASE"/>
    <property type="match status" value="1"/>
</dbReference>
<feature type="domain" description="FAD-binding PCMH-type" evidence="12">
    <location>
        <begin position="20"/>
        <end position="248"/>
    </location>
</feature>
<keyword evidence="14" id="KW-1185">Reference proteome</keyword>
<organism evidence="13 14">
    <name type="scientific">Leucobacter chromiisoli</name>
    <dbReference type="NCBI Taxonomy" id="2796471"/>
    <lineage>
        <taxon>Bacteria</taxon>
        <taxon>Bacillati</taxon>
        <taxon>Actinomycetota</taxon>
        <taxon>Actinomycetes</taxon>
        <taxon>Micrococcales</taxon>
        <taxon>Microbacteriaceae</taxon>
        <taxon>Leucobacter</taxon>
    </lineage>
</organism>
<dbReference type="GO" id="GO:0046872">
    <property type="term" value="F:metal ion binding"/>
    <property type="evidence" value="ECO:0007669"/>
    <property type="project" value="UniProtKB-KW"/>
</dbReference>
<comment type="caution">
    <text evidence="13">The sequence shown here is derived from an EMBL/GenBank/DDBJ whole genome shotgun (WGS) entry which is preliminary data.</text>
</comment>
<dbReference type="PANTHER" id="PTHR11748:SF111">
    <property type="entry name" value="D-LACTATE DEHYDROGENASE, MITOCHONDRIAL-RELATED"/>
    <property type="match status" value="1"/>
</dbReference>
<feature type="domain" description="4Fe-4S ferredoxin-type" evidence="11">
    <location>
        <begin position="514"/>
        <end position="543"/>
    </location>
</feature>
<name>A0A934Q5L6_9MICO</name>
<dbReference type="SUPFAM" id="SSF46548">
    <property type="entry name" value="alpha-helical ferredoxin"/>
    <property type="match status" value="1"/>
</dbReference>
<protein>
    <recommendedName>
        <fullName evidence="10">D-lactate dehydrogenase (cytochrome)</fullName>
        <ecNumber evidence="10">1.1.2.4</ecNumber>
    </recommendedName>
</protein>
<evidence type="ECO:0000256" key="10">
    <source>
        <dbReference type="ARBA" id="ARBA00038897"/>
    </source>
</evidence>
<dbReference type="SUPFAM" id="SSF55103">
    <property type="entry name" value="FAD-linked oxidases, C-terminal domain"/>
    <property type="match status" value="1"/>
</dbReference>
<gene>
    <name evidence="13" type="ORF">JD276_00310</name>
</gene>
<evidence type="ECO:0000259" key="12">
    <source>
        <dbReference type="PROSITE" id="PS51387"/>
    </source>
</evidence>
<reference evidence="13" key="1">
    <citation type="submission" date="2020-12" db="EMBL/GenBank/DDBJ databases">
        <title>Leucobacter sp. CAS1, isolated from Chromium sludge.</title>
        <authorList>
            <person name="Xu Z."/>
        </authorList>
    </citation>
    <scope>NUCLEOTIDE SEQUENCE</scope>
    <source>
        <strain evidence="13">CSA1</strain>
    </source>
</reference>
<sequence length="937" mass="99240">MEQTVRSLDRLAYAHDASHYLLVPEAVVTPQDAAGVARAFASARAAGRCVSFRSGGTSLSGQGVTSGVMLDTRKHFRRIEILQGGEEVRVGPGATVRHVNTRLARHGRKLGPDPASEIACTIGGVIANNSSGMACGTVENSYRTVTGLVLVLPSGTVIDTGAPGADAELARLEPGIHRGLAELRDELRADPALVAEVRRQYAIKNTMGYGLNSLLDHDEPVRILEHLVIGSEGTLAFTAEARFRTIEVRPRIATALLVFASLAEAMAALPGLVDLGLATVELMDARSLRVAQGLADVPGDIARIDVDCHAALLVEVHAADEEGLLEGERAVADHLAGLPLALPARLTRDDAERAALWSVRKGLYTAVAEARPSGTTALLEDIAVPVDRLLAACEGLERLFDAHRYEGTVIFGHAKDGNVHFMVNEDFRAAGARERYRVFTDELVDLVLGLGGTLKAEHGTGRVMAPFVRRQFGDRLYGFMQRIKALIDPDGLLAPGVLLSDDPESYLDHLKLPTTVEEEVDRCVECGYCEPVCPSRNLTLTPRQRIVLRRELVRAEANGANALADELREMYRYDGVETCAADGMCAVACPVNINTGDLVRRLRAEDGARVADAAWAGAAEHWGAVTRAGSAALTLADRLPAPLVTGATAVGRAILGAETVPRYDADLPAGGRGAGREPGGDASDGVRHPELVFFAACIGTMFGAASGDPRDGGSAGALLALLRRAGIPAAVPDAVDGLCCGTPWKSKGHLSGYGLMSERVLPALWAASRQGELPIVCDAASCSEGLDVMIAQAASEDPRYRGLRVIDATQFVADRVLPRLAVPRRLGRVAVHTTCSTTQLGANDAVLALAAAVAEEVVVPDGWGCCAFAGDRGMLHPELTASATEDEVAGLARAEREDGAFDAYVSANRTCEIGMTRATGREYRHVLELLAEHAVAR</sequence>
<evidence type="ECO:0000256" key="5">
    <source>
        <dbReference type="ARBA" id="ARBA00022827"/>
    </source>
</evidence>
<keyword evidence="4" id="KW-0479">Metal-binding</keyword>
<dbReference type="InterPro" id="IPR017896">
    <property type="entry name" value="4Fe4S_Fe-S-bd"/>
</dbReference>
<accession>A0A934Q5L6</accession>
<dbReference type="EC" id="1.1.2.4" evidence="10"/>
<evidence type="ECO:0000256" key="8">
    <source>
        <dbReference type="ARBA" id="ARBA00023004"/>
    </source>
</evidence>
<dbReference type="GO" id="GO:1903457">
    <property type="term" value="P:lactate catabolic process"/>
    <property type="evidence" value="ECO:0007669"/>
    <property type="project" value="TreeGrafter"/>
</dbReference>
<dbReference type="GO" id="GO:0008720">
    <property type="term" value="F:D-lactate dehydrogenase (NAD+) activity"/>
    <property type="evidence" value="ECO:0007669"/>
    <property type="project" value="TreeGrafter"/>
</dbReference>
<dbReference type="InterPro" id="IPR016164">
    <property type="entry name" value="FAD-linked_Oxase-like_C"/>
</dbReference>
<evidence type="ECO:0000256" key="3">
    <source>
        <dbReference type="ARBA" id="ARBA00022630"/>
    </source>
</evidence>
<evidence type="ECO:0000259" key="11">
    <source>
        <dbReference type="PROSITE" id="PS51379"/>
    </source>
</evidence>
<dbReference type="AlphaFoldDB" id="A0A934Q5L6"/>
<dbReference type="Gene3D" id="1.10.1060.10">
    <property type="entry name" value="Alpha-helical ferredoxin"/>
    <property type="match status" value="1"/>
</dbReference>
<dbReference type="EMBL" id="JAEHOH010000001">
    <property type="protein sequence ID" value="MBK0417481.1"/>
    <property type="molecule type" value="Genomic_DNA"/>
</dbReference>
<evidence type="ECO:0000256" key="9">
    <source>
        <dbReference type="ARBA" id="ARBA00023014"/>
    </source>
</evidence>
<proteinExistence type="inferred from homology"/>
<keyword evidence="5" id="KW-0274">FAD</keyword>
<comment type="cofactor">
    <cofactor evidence="1">
        <name>FAD</name>
        <dbReference type="ChEBI" id="CHEBI:57692"/>
    </cofactor>
</comment>
<dbReference type="SUPFAM" id="SSF56176">
    <property type="entry name" value="FAD-binding/transporter-associated domain-like"/>
    <property type="match status" value="1"/>
</dbReference>
<keyword evidence="7" id="KW-0560">Oxidoreductase</keyword>
<dbReference type="InterPro" id="IPR016169">
    <property type="entry name" value="FAD-bd_PCMH_sub2"/>
</dbReference>
<dbReference type="Pfam" id="PF02913">
    <property type="entry name" value="FAD-oxidase_C"/>
    <property type="match status" value="1"/>
</dbReference>
<keyword evidence="8" id="KW-0408">Iron</keyword>